<comment type="caution">
    <text evidence="1">The sequence shown here is derived from an EMBL/GenBank/DDBJ whole genome shotgun (WGS) entry which is preliminary data.</text>
</comment>
<dbReference type="Proteomes" id="UP000606786">
    <property type="component" value="Unassembled WGS sequence"/>
</dbReference>
<dbReference type="AlphaFoldDB" id="A0A811TZ73"/>
<evidence type="ECO:0000313" key="2">
    <source>
        <dbReference type="Proteomes" id="UP000606786"/>
    </source>
</evidence>
<feature type="non-terminal residue" evidence="1">
    <location>
        <position position="64"/>
    </location>
</feature>
<protein>
    <submittedName>
        <fullName evidence="1">(Mediterranean fruit fly) hypothetical protein</fullName>
    </submittedName>
</protein>
<reference evidence="1" key="1">
    <citation type="submission" date="2020-11" db="EMBL/GenBank/DDBJ databases">
        <authorList>
            <person name="Whitehead M."/>
        </authorList>
    </citation>
    <scope>NUCLEOTIDE SEQUENCE</scope>
    <source>
        <strain evidence="1">EGII</strain>
    </source>
</reference>
<proteinExistence type="predicted"/>
<sequence>MKITGSAGKIILANFAKSKSLKLQRKATHICLRSCRSLYFESENSKLHAFDSLLYASYTIYKGS</sequence>
<organism evidence="1 2">
    <name type="scientific">Ceratitis capitata</name>
    <name type="common">Mediterranean fruit fly</name>
    <name type="synonym">Tephritis capitata</name>
    <dbReference type="NCBI Taxonomy" id="7213"/>
    <lineage>
        <taxon>Eukaryota</taxon>
        <taxon>Metazoa</taxon>
        <taxon>Ecdysozoa</taxon>
        <taxon>Arthropoda</taxon>
        <taxon>Hexapoda</taxon>
        <taxon>Insecta</taxon>
        <taxon>Pterygota</taxon>
        <taxon>Neoptera</taxon>
        <taxon>Endopterygota</taxon>
        <taxon>Diptera</taxon>
        <taxon>Brachycera</taxon>
        <taxon>Muscomorpha</taxon>
        <taxon>Tephritoidea</taxon>
        <taxon>Tephritidae</taxon>
        <taxon>Ceratitis</taxon>
        <taxon>Ceratitis</taxon>
    </lineage>
</organism>
<keyword evidence="2" id="KW-1185">Reference proteome</keyword>
<evidence type="ECO:0000313" key="1">
    <source>
        <dbReference type="EMBL" id="CAD6991370.1"/>
    </source>
</evidence>
<dbReference type="EMBL" id="CAJHJT010000001">
    <property type="protein sequence ID" value="CAD6991370.1"/>
    <property type="molecule type" value="Genomic_DNA"/>
</dbReference>
<name>A0A811TZ73_CERCA</name>
<accession>A0A811TZ73</accession>
<gene>
    <name evidence="1" type="ORF">CCAP1982_LOCUS300</name>
</gene>